<dbReference type="SUPFAM" id="SSF53756">
    <property type="entry name" value="UDP-Glycosyltransferase/glycogen phosphorylase"/>
    <property type="match status" value="1"/>
</dbReference>
<organism evidence="2 3">
    <name type="scientific">Kordia aestuariivivens</name>
    <dbReference type="NCBI Taxonomy" id="2759037"/>
    <lineage>
        <taxon>Bacteria</taxon>
        <taxon>Pseudomonadati</taxon>
        <taxon>Bacteroidota</taxon>
        <taxon>Flavobacteriia</taxon>
        <taxon>Flavobacteriales</taxon>
        <taxon>Flavobacteriaceae</taxon>
        <taxon>Kordia</taxon>
    </lineage>
</organism>
<dbReference type="Proteomes" id="UP000619238">
    <property type="component" value="Unassembled WGS sequence"/>
</dbReference>
<accession>A0ABR7Q612</accession>
<reference evidence="2 3" key="1">
    <citation type="submission" date="2020-07" db="EMBL/GenBank/DDBJ databases">
        <title>Description of Kordia aestuariivivens sp. nov., isolated from a tidal flat.</title>
        <authorList>
            <person name="Park S."/>
            <person name="Yoon J.-H."/>
        </authorList>
    </citation>
    <scope>NUCLEOTIDE SEQUENCE [LARGE SCALE GENOMIC DNA]</scope>
    <source>
        <strain evidence="2 3">YSTF-M3</strain>
    </source>
</reference>
<feature type="domain" description="Spore protein YkvP/CgeB glycosyl transferase-like" evidence="1">
    <location>
        <begin position="238"/>
        <end position="330"/>
    </location>
</feature>
<keyword evidence="3" id="KW-1185">Reference proteome</keyword>
<evidence type="ECO:0000313" key="2">
    <source>
        <dbReference type="EMBL" id="MBC8753999.1"/>
    </source>
</evidence>
<gene>
    <name evidence="2" type="ORF">H2O64_04910</name>
</gene>
<sequence length="346" mass="40350">MPNHTKIVIDASSRIYYASYYIQGLCEVFGKRNVTFSNAYFSDLKRKEIEFSFEHYFAFVVIQPDKSLKKIVIDFCDPPDINETAHKWCDIYAKINFNHNETAKEFLEKIISIPPSFSIKIWNKRETFYHCFNNLIKCKFSPIIGFKRFFQDYYVQNKRPQLHDYTNSDTLEASPKPYIFMIATLWGANGKKTNQQRKTFIELVKAKQCNFEGGFLTKEITAEMEGFKDFIFTEAYSSKAYIEKTKRSDFVFNTPAVHKCHGWKLAEYLAMGKTIISTPPYNEMPENLKHSENIHIASDHEELAAAIHLMLNNAEYKNTLGKNAQAYFETFVSPKPVINRILEKVI</sequence>
<evidence type="ECO:0000259" key="1">
    <source>
        <dbReference type="Pfam" id="PF13524"/>
    </source>
</evidence>
<evidence type="ECO:0000313" key="3">
    <source>
        <dbReference type="Proteomes" id="UP000619238"/>
    </source>
</evidence>
<name>A0ABR7Q612_9FLAO</name>
<comment type="caution">
    <text evidence="2">The sequence shown here is derived from an EMBL/GenBank/DDBJ whole genome shotgun (WGS) entry which is preliminary data.</text>
</comment>
<dbReference type="EMBL" id="JACGWS010000002">
    <property type="protein sequence ID" value="MBC8753999.1"/>
    <property type="molecule type" value="Genomic_DNA"/>
</dbReference>
<protein>
    <recommendedName>
        <fullName evidence="1">Spore protein YkvP/CgeB glycosyl transferase-like domain-containing protein</fullName>
    </recommendedName>
</protein>
<dbReference type="RefSeq" id="WP_187561033.1">
    <property type="nucleotide sequence ID" value="NZ_JACGWS010000002.1"/>
</dbReference>
<proteinExistence type="predicted"/>
<dbReference type="Gene3D" id="3.40.50.2000">
    <property type="entry name" value="Glycogen Phosphorylase B"/>
    <property type="match status" value="1"/>
</dbReference>
<dbReference type="InterPro" id="IPR055259">
    <property type="entry name" value="YkvP/CgeB_Glyco_trans-like"/>
</dbReference>
<dbReference type="Pfam" id="PF13524">
    <property type="entry name" value="Glyco_trans_1_2"/>
    <property type="match status" value="1"/>
</dbReference>